<dbReference type="EMBL" id="JACAZH010000043">
    <property type="protein sequence ID" value="KAF7334880.1"/>
    <property type="molecule type" value="Genomic_DNA"/>
</dbReference>
<comment type="caution">
    <text evidence="1">The sequence shown here is derived from an EMBL/GenBank/DDBJ whole genome shotgun (WGS) entry which is preliminary data.</text>
</comment>
<gene>
    <name evidence="1" type="ORF">MSAN_02357500</name>
</gene>
<organism evidence="1 2">
    <name type="scientific">Mycena sanguinolenta</name>
    <dbReference type="NCBI Taxonomy" id="230812"/>
    <lineage>
        <taxon>Eukaryota</taxon>
        <taxon>Fungi</taxon>
        <taxon>Dikarya</taxon>
        <taxon>Basidiomycota</taxon>
        <taxon>Agaricomycotina</taxon>
        <taxon>Agaricomycetes</taxon>
        <taxon>Agaricomycetidae</taxon>
        <taxon>Agaricales</taxon>
        <taxon>Marasmiineae</taxon>
        <taxon>Mycenaceae</taxon>
        <taxon>Mycena</taxon>
    </lineage>
</organism>
<accession>A0A8H6X6A6</accession>
<name>A0A8H6X6A6_9AGAR</name>
<dbReference type="Proteomes" id="UP000623467">
    <property type="component" value="Unassembled WGS sequence"/>
</dbReference>
<reference evidence="1" key="1">
    <citation type="submission" date="2020-05" db="EMBL/GenBank/DDBJ databases">
        <title>Mycena genomes resolve the evolution of fungal bioluminescence.</title>
        <authorList>
            <person name="Tsai I.J."/>
        </authorList>
    </citation>
    <scope>NUCLEOTIDE SEQUENCE</scope>
    <source>
        <strain evidence="1">160909Yilan</strain>
    </source>
</reference>
<protein>
    <submittedName>
        <fullName evidence="1">Uncharacterized protein</fullName>
    </submittedName>
</protein>
<keyword evidence="2" id="KW-1185">Reference proteome</keyword>
<evidence type="ECO:0000313" key="2">
    <source>
        <dbReference type="Proteomes" id="UP000623467"/>
    </source>
</evidence>
<evidence type="ECO:0000313" key="1">
    <source>
        <dbReference type="EMBL" id="KAF7334880.1"/>
    </source>
</evidence>
<proteinExistence type="predicted"/>
<sequence>MLDGLGSALAFHAIRVGHPASLRIPYIRYTTYITPRTTLPVALICLPYPVSYPVSLHPVSPERHDARDPVLNRLQPAFGLFWAEGESPVFGERPARDLFRIARSAQVIGIIARLSHLLVLGFTNDAAQAAWRAADIDFIVLLPPCDAVAELFPLIGSVNPDYIFDPVIDLHNDKLASITSWLKNTPSAPTDLIRLWEDYAFMFSINTMQRWNTGAVVQHIDSPSPELLRILISMRFLNRRLWELPTKLDLTWTDLRTTLCNLRPNILPFHQPHTGTIQAARDLASYSIRKMVKIYSNTNGGVNSPACRAARDLALQFIRKMVKNHIDTEGGLHPAASQLAVRLYRSHSSLNTLEKAYTQSWYYLGCDIAYLIRLSPPCPELYRELWSIPPSEIWSSWPSGDTLIHYVSKWLESFPNSTMALVMSWRQAAPAYNRYRIALNFDRDVEERRWCYCIGKYNDQIVELHLPDSLKIILST</sequence>
<dbReference type="AlphaFoldDB" id="A0A8H6X6A6"/>